<keyword evidence="1" id="KW-0472">Membrane</keyword>
<keyword evidence="3" id="KW-1185">Reference proteome</keyword>
<feature type="transmembrane region" description="Helical" evidence="1">
    <location>
        <begin position="302"/>
        <end position="321"/>
    </location>
</feature>
<feature type="transmembrane region" description="Helical" evidence="1">
    <location>
        <begin position="16"/>
        <end position="36"/>
    </location>
</feature>
<feature type="transmembrane region" description="Helical" evidence="1">
    <location>
        <begin position="236"/>
        <end position="262"/>
    </location>
</feature>
<dbReference type="AlphaFoldDB" id="A0A1S6QID2"/>
<dbReference type="OrthoDB" id="9815466at2"/>
<evidence type="ECO:0000256" key="1">
    <source>
        <dbReference type="SAM" id="Phobius"/>
    </source>
</evidence>
<dbReference type="PANTHER" id="PTHR38454">
    <property type="entry name" value="INTEGRAL MEMBRANE PROTEIN-RELATED"/>
    <property type="match status" value="1"/>
</dbReference>
<dbReference type="InterPro" id="IPR018580">
    <property type="entry name" value="Uncharacterised_YfhO"/>
</dbReference>
<dbReference type="Proteomes" id="UP000030361">
    <property type="component" value="Chromosome"/>
</dbReference>
<proteinExistence type="predicted"/>
<accession>A0A1S6QID2</accession>
<feature type="transmembrane region" description="Helical" evidence="1">
    <location>
        <begin position="274"/>
        <end position="290"/>
    </location>
</feature>
<keyword evidence="2" id="KW-0808">Transferase</keyword>
<feature type="transmembrane region" description="Helical" evidence="1">
    <location>
        <begin position="358"/>
        <end position="374"/>
    </location>
</feature>
<evidence type="ECO:0000313" key="3">
    <source>
        <dbReference type="Proteomes" id="UP000030361"/>
    </source>
</evidence>
<sequence length="1033" mass="116137">MQRTIKQPKEHKSLNYLYYTIAFVVICGLTYSMPWLSEKALIWNIDGIAQHFPILAQFQGILQGHVHQSLAGWSWNLGAGGDQLTTFAYYVMGDPFSYLIALFPASKLEFGFQFLIILRLYCVGLAFMAWANRLPYSKHSKLIGTLIYTFSGYNFYVSMHHPFFLLPMIIFPLLAMGVEDVLQKRKWIPLAIATALALISNFYFAYVLAFGTFVYLLARLLHIRSQSENKKFDWFLIYRVLQGVFTGLLMSGIILIPTLMAVFQSSRSMNHAEFANGLFLYPFSYYLSIPNQLITSTTIKNFWFVVNIGGIAFLATIYVLIHFKAHKYLASVLSIIFVAVLLPQVSATINAFSTPSNRWLLLAVLPLALATMIFVDKANELTGRDLIWLVSASVVLVVLVWATQGFTLNIPTNDLVTYGFLFVLLIVIVGRHSMHLKSSWFMLALTSVVFVSLISNGQGWLSPNNSRNTSQELTSGSATMWLHDYYDGAEKNVKQDKSFYRTTTTHNYYSHPTAGNNIPTFLGAKDLNSYYSIQNGYLYKFNESLNNPQSVVNGSVGQGDNRTTLLNLLGVKYLFAKTDILKKPQSIPYGFSFVRNKAGKIIDYPEKPVPGLSNHSGTVILKSNLSLPLAYLQEKSISTATYDSLGPLQREQALLQGAEVGKSVSGVSSIQPSSNIQTVSYTPHLYTQHIVNNAVKAVLYRMRHSPNTRYQQTAADNPVTLPENKRMIWAKATGVHPHSPYLQNVIKKNQAVIDRNNIENSSSLHLMDNDAQGRHLSYQLKIDNPKKYKNCELYLVIDGVKSSRHSLRDRINTLDANAVVSGDPLSKLQKIDRARTAIQFPDLGAYTLSVQTKTNSNYYRQLPVSNLSDYKDRQHVVLNLGYSSAPRGGVIVRFNGVKRLKFNSVKLMAIPFNKNYNREVTQLQRHGLQNLQVKNDRITGTTNDTNHQTILTTSIPYTKGWHLKVDGKRTPTYLVNKGFIGATIPKGEHNIVMTYATPGFKLGILVSIIGVLWLVGFAILGLIRDLWQKKKNG</sequence>
<organism evidence="2 3">
    <name type="scientific">Lentilactobacillus curieae</name>
    <dbReference type="NCBI Taxonomy" id="1138822"/>
    <lineage>
        <taxon>Bacteria</taxon>
        <taxon>Bacillati</taxon>
        <taxon>Bacillota</taxon>
        <taxon>Bacilli</taxon>
        <taxon>Lactobacillales</taxon>
        <taxon>Lactobacillaceae</taxon>
        <taxon>Lentilactobacillus</taxon>
    </lineage>
</organism>
<dbReference type="eggNOG" id="COG4485">
    <property type="taxonomic scope" value="Bacteria"/>
</dbReference>
<name>A0A1S6QID2_9LACO</name>
<keyword evidence="1" id="KW-0812">Transmembrane</keyword>
<feature type="transmembrane region" description="Helical" evidence="1">
    <location>
        <begin position="415"/>
        <end position="433"/>
    </location>
</feature>
<evidence type="ECO:0000313" key="2">
    <source>
        <dbReference type="EMBL" id="AQW21363.1"/>
    </source>
</evidence>
<dbReference type="KEGG" id="lcu:PL11_005170"/>
<feature type="transmembrane region" description="Helical" evidence="1">
    <location>
        <begin position="159"/>
        <end position="178"/>
    </location>
</feature>
<dbReference type="Pfam" id="PF09586">
    <property type="entry name" value="YfhO"/>
    <property type="match status" value="1"/>
</dbReference>
<protein>
    <submittedName>
        <fullName evidence="2">Glycosyl transferase</fullName>
    </submittedName>
</protein>
<reference evidence="2 3" key="1">
    <citation type="journal article" date="2015" name="Genome Announc.">
        <title>Genome Sequence of Lactobacillus curieae CCTCC M 2011381T, a Novel Producer of Gamma-aminobutyric Acid.</title>
        <authorList>
            <person name="Wang Y."/>
            <person name="Wang Y."/>
            <person name="Lang C."/>
            <person name="Wei D."/>
            <person name="Xu P."/>
            <person name="Xie J."/>
        </authorList>
    </citation>
    <scope>NUCLEOTIDE SEQUENCE [LARGE SCALE GENOMIC DNA]</scope>
    <source>
        <strain evidence="2 3">CCTCC M 2011381</strain>
    </source>
</reference>
<feature type="transmembrane region" description="Helical" evidence="1">
    <location>
        <begin position="328"/>
        <end position="352"/>
    </location>
</feature>
<dbReference type="PANTHER" id="PTHR38454:SF1">
    <property type="entry name" value="INTEGRAL MEMBRANE PROTEIN"/>
    <property type="match status" value="1"/>
</dbReference>
<feature type="transmembrane region" description="Helical" evidence="1">
    <location>
        <begin position="1002"/>
        <end position="1023"/>
    </location>
</feature>
<dbReference type="EMBL" id="CP018906">
    <property type="protein sequence ID" value="AQW21363.1"/>
    <property type="molecule type" value="Genomic_DNA"/>
</dbReference>
<feature type="transmembrane region" description="Helical" evidence="1">
    <location>
        <begin position="190"/>
        <end position="216"/>
    </location>
</feature>
<keyword evidence="1" id="KW-1133">Transmembrane helix</keyword>
<feature type="transmembrane region" description="Helical" evidence="1">
    <location>
        <begin position="112"/>
        <end position="131"/>
    </location>
</feature>
<dbReference type="RefSeq" id="WP_052127818.1">
    <property type="nucleotide sequence ID" value="NZ_CP018906.1"/>
</dbReference>
<dbReference type="GO" id="GO:0016740">
    <property type="term" value="F:transferase activity"/>
    <property type="evidence" value="ECO:0007669"/>
    <property type="project" value="UniProtKB-KW"/>
</dbReference>
<feature type="transmembrane region" description="Helical" evidence="1">
    <location>
        <begin position="386"/>
        <end position="403"/>
    </location>
</feature>
<gene>
    <name evidence="2" type="ORF">PL11_005170</name>
</gene>